<gene>
    <name evidence="3" type="ORF">NCTC10951_00746</name>
</gene>
<name>A0A448PIY8_ACTVI</name>
<keyword evidence="2" id="KW-0812">Transmembrane</keyword>
<dbReference type="Proteomes" id="UP000268658">
    <property type="component" value="Chromosome"/>
</dbReference>
<feature type="region of interest" description="Disordered" evidence="1">
    <location>
        <begin position="1"/>
        <end position="71"/>
    </location>
</feature>
<feature type="compositionally biased region" description="Pro residues" evidence="1">
    <location>
        <begin position="54"/>
        <end position="68"/>
    </location>
</feature>
<evidence type="ECO:0000256" key="1">
    <source>
        <dbReference type="SAM" id="MobiDB-lite"/>
    </source>
</evidence>
<dbReference type="EMBL" id="LR134477">
    <property type="protein sequence ID" value="VEI14870.1"/>
    <property type="molecule type" value="Genomic_DNA"/>
</dbReference>
<keyword evidence="2" id="KW-0472">Membrane</keyword>
<evidence type="ECO:0000313" key="3">
    <source>
        <dbReference type="EMBL" id="VEI14870.1"/>
    </source>
</evidence>
<accession>A0A448PIY8</accession>
<evidence type="ECO:0000256" key="2">
    <source>
        <dbReference type="SAM" id="Phobius"/>
    </source>
</evidence>
<keyword evidence="2" id="KW-1133">Transmembrane helix</keyword>
<reference evidence="3 4" key="1">
    <citation type="submission" date="2018-12" db="EMBL/GenBank/DDBJ databases">
        <authorList>
            <consortium name="Pathogen Informatics"/>
        </authorList>
    </citation>
    <scope>NUCLEOTIDE SEQUENCE [LARGE SCALE GENOMIC DNA]</scope>
    <source>
        <strain evidence="3 4">NCTC10951</strain>
    </source>
</reference>
<sequence length="282" mass="29169">MTQLPPQDPNDYPYIKGASASSDGAHDSQVPAQSIPGSLHVGRPAAAPGAGYPGGPPPLGGVQPPPAGPGGYPWGAPGPAPYVPYPPPVLVPVPGSSWNDPALIAGRKRTTNRRVAISGSIVGLITAIIQLIVTATLFLGPRYLGPPDFGVLLAMLIIFFGPIVVGIGWISSFIVSLVACVQAHSRDAGTQPEGWSEAKMPTSALMAASIVLGIPIVIMYTTLIKMVQSDIDRLIDDLFGPVVVSCAVVQVLLTAGYIYLLRRSTALDASVSPRATSEGVPQ</sequence>
<feature type="transmembrane region" description="Helical" evidence="2">
    <location>
        <begin position="151"/>
        <end position="181"/>
    </location>
</feature>
<feature type="transmembrane region" description="Helical" evidence="2">
    <location>
        <begin position="202"/>
        <end position="223"/>
    </location>
</feature>
<feature type="transmembrane region" description="Helical" evidence="2">
    <location>
        <begin position="238"/>
        <end position="260"/>
    </location>
</feature>
<dbReference type="AlphaFoldDB" id="A0A448PIY8"/>
<proteinExistence type="predicted"/>
<dbReference type="KEGG" id="avc:NCTC10951_00746"/>
<organism evidence="3 4">
    <name type="scientific">Actinomyces viscosus</name>
    <dbReference type="NCBI Taxonomy" id="1656"/>
    <lineage>
        <taxon>Bacteria</taxon>
        <taxon>Bacillati</taxon>
        <taxon>Actinomycetota</taxon>
        <taxon>Actinomycetes</taxon>
        <taxon>Actinomycetales</taxon>
        <taxon>Actinomycetaceae</taxon>
        <taxon>Actinomyces</taxon>
    </lineage>
</organism>
<evidence type="ECO:0000313" key="4">
    <source>
        <dbReference type="Proteomes" id="UP000268658"/>
    </source>
</evidence>
<feature type="transmembrane region" description="Helical" evidence="2">
    <location>
        <begin position="115"/>
        <end position="139"/>
    </location>
</feature>
<protein>
    <submittedName>
        <fullName evidence="3">Uncharacterized protein</fullName>
    </submittedName>
</protein>